<evidence type="ECO:0000256" key="1">
    <source>
        <dbReference type="ARBA" id="ARBA00009129"/>
    </source>
</evidence>
<proteinExistence type="inferred from homology"/>
<dbReference type="InterPro" id="IPR008462">
    <property type="entry name" value="CsbD"/>
</dbReference>
<gene>
    <name evidence="4" type="ORF">SBA5_140050</name>
</gene>
<evidence type="ECO:0000256" key="2">
    <source>
        <dbReference type="SAM" id="MobiDB-lite"/>
    </source>
</evidence>
<evidence type="ECO:0000259" key="3">
    <source>
        <dbReference type="Pfam" id="PF05532"/>
    </source>
</evidence>
<protein>
    <recommendedName>
        <fullName evidence="3">CsbD-like domain-containing protein</fullName>
    </recommendedName>
</protein>
<dbReference type="OrthoDB" id="122890at2"/>
<accession>A0A2N9L4W9</accession>
<name>A0A2N9L4W9_9BACT</name>
<dbReference type="Pfam" id="PF05532">
    <property type="entry name" value="CsbD"/>
    <property type="match status" value="1"/>
</dbReference>
<dbReference type="InterPro" id="IPR036629">
    <property type="entry name" value="YjbJ_sf"/>
</dbReference>
<evidence type="ECO:0000313" key="5">
    <source>
        <dbReference type="Proteomes" id="UP000239735"/>
    </source>
</evidence>
<dbReference type="EMBL" id="OKRB01000046">
    <property type="protein sequence ID" value="SPE18183.1"/>
    <property type="molecule type" value="Genomic_DNA"/>
</dbReference>
<dbReference type="AlphaFoldDB" id="A0A2N9L4W9"/>
<feature type="compositionally biased region" description="Basic and acidic residues" evidence="2">
    <location>
        <begin position="52"/>
        <end position="88"/>
    </location>
</feature>
<feature type="compositionally biased region" description="Polar residues" evidence="2">
    <location>
        <begin position="26"/>
        <end position="38"/>
    </location>
</feature>
<organism evidence="4 5">
    <name type="scientific">Candidatus Sulfuritelmatomonas gaucii</name>
    <dbReference type="NCBI Taxonomy" id="2043161"/>
    <lineage>
        <taxon>Bacteria</taxon>
        <taxon>Pseudomonadati</taxon>
        <taxon>Acidobacteriota</taxon>
        <taxon>Terriglobia</taxon>
        <taxon>Terriglobales</taxon>
        <taxon>Acidobacteriaceae</taxon>
        <taxon>Candidatus Sulfuritelmatomonas</taxon>
    </lineage>
</organism>
<dbReference type="Proteomes" id="UP000239735">
    <property type="component" value="Unassembled WGS sequence"/>
</dbReference>
<feature type="domain" description="CsbD-like" evidence="3">
    <location>
        <begin position="4"/>
        <end position="56"/>
    </location>
</feature>
<reference evidence="5" key="1">
    <citation type="submission" date="2018-02" db="EMBL/GenBank/DDBJ databases">
        <authorList>
            <person name="Hausmann B."/>
        </authorList>
    </citation>
    <scope>NUCLEOTIDE SEQUENCE [LARGE SCALE GENOMIC DNA]</scope>
    <source>
        <strain evidence="5">Peat soil MAG SbA5</strain>
    </source>
</reference>
<dbReference type="Gene3D" id="1.10.1470.10">
    <property type="entry name" value="YjbJ"/>
    <property type="match status" value="1"/>
</dbReference>
<feature type="region of interest" description="Disordered" evidence="2">
    <location>
        <begin position="1"/>
        <end position="88"/>
    </location>
</feature>
<dbReference type="SUPFAM" id="SSF69047">
    <property type="entry name" value="Hypothetical protein YjbJ"/>
    <property type="match status" value="1"/>
</dbReference>
<sequence>MDKDRVKGAVNDAAGRAKRQVGEWTGDTNAQAEGSAQQIKGKAQKAWGAVKDAARDAKSEVDREKACEAENQSEREHEHDKEPEHRHP</sequence>
<comment type="similarity">
    <text evidence="1">Belongs to the UPF0337 (CsbD) family.</text>
</comment>
<evidence type="ECO:0000313" key="4">
    <source>
        <dbReference type="EMBL" id="SPE18183.1"/>
    </source>
</evidence>